<accession>A0A165QL46</accession>
<dbReference type="OrthoDB" id="428260at2759"/>
<dbReference type="InParanoid" id="A0A165QL46"/>
<evidence type="ECO:0000259" key="1">
    <source>
        <dbReference type="Pfam" id="PF00144"/>
    </source>
</evidence>
<dbReference type="InterPro" id="IPR001466">
    <property type="entry name" value="Beta-lactam-related"/>
</dbReference>
<dbReference type="InterPro" id="IPR012338">
    <property type="entry name" value="Beta-lactam/transpept-like"/>
</dbReference>
<feature type="domain" description="Beta-lactamase-related" evidence="1">
    <location>
        <begin position="11"/>
        <end position="422"/>
    </location>
</feature>
<dbReference type="STRING" id="1314782.A0A165QL46"/>
<name>A0A165QL46_9AGAM</name>
<dbReference type="InterPro" id="IPR050789">
    <property type="entry name" value="Diverse_Enzym_Activities"/>
</dbReference>
<dbReference type="SUPFAM" id="SSF56601">
    <property type="entry name" value="beta-lactamase/transpeptidase-like"/>
    <property type="match status" value="1"/>
</dbReference>
<dbReference type="AlphaFoldDB" id="A0A165QL46"/>
<sequence>MLLGNKLQAVLDRAVADGVAPGFQLVVFDKEAVLFNGVSGLALVPSPDTPEGEKFRPEHAGWLASCAKITMAMVVLHVLERGLNNYGLTLRDLDSHDALIRVLPEFRPSSGHLVTKVIEDFDGIGPDKKKVMKLRDQKTRVTLRMLLTHSAGAAYWWSHPLANELYHPSDGSVPHKSLPYLTGNISDYDIPAVAEPGTTFTYGHASDWLGQFAVRATGRNLRQLFRDIFFDPLGIKPSELDLHLSPAIASNVRPIHVRNASSDARDPAMRFDATDAMIYHTAGQPPPGKAYYAGGCLFGNAQGYAKVLQAVLRKDPKILKRTTWDMAFADDFAERGIKVPRPLYKTSSPFFSSDVPEFARSTAKIDAEGMNLLSCIVAKAPTLSGRPEGSFGWAGLTNSYYFVDPVNNIGSIVHMQLFPFFDPRCIETRDEIEKTIYEHLNSPRASKYQ</sequence>
<dbReference type="EMBL" id="KV425594">
    <property type="protein sequence ID" value="KZT22573.1"/>
    <property type="molecule type" value="Genomic_DNA"/>
</dbReference>
<proteinExistence type="predicted"/>
<dbReference type="Pfam" id="PF00144">
    <property type="entry name" value="Beta-lactamase"/>
    <property type="match status" value="1"/>
</dbReference>
<keyword evidence="3" id="KW-1185">Reference proteome</keyword>
<evidence type="ECO:0000313" key="2">
    <source>
        <dbReference type="EMBL" id="KZT22573.1"/>
    </source>
</evidence>
<dbReference type="PANTHER" id="PTHR43283:SF3">
    <property type="entry name" value="BETA-LACTAMASE FAMILY PROTEIN (AFU_ORTHOLOGUE AFUA_5G07500)"/>
    <property type="match status" value="1"/>
</dbReference>
<evidence type="ECO:0000313" key="3">
    <source>
        <dbReference type="Proteomes" id="UP000076761"/>
    </source>
</evidence>
<dbReference type="PANTHER" id="PTHR43283">
    <property type="entry name" value="BETA-LACTAMASE-RELATED"/>
    <property type="match status" value="1"/>
</dbReference>
<organism evidence="2 3">
    <name type="scientific">Neolentinus lepideus HHB14362 ss-1</name>
    <dbReference type="NCBI Taxonomy" id="1314782"/>
    <lineage>
        <taxon>Eukaryota</taxon>
        <taxon>Fungi</taxon>
        <taxon>Dikarya</taxon>
        <taxon>Basidiomycota</taxon>
        <taxon>Agaricomycotina</taxon>
        <taxon>Agaricomycetes</taxon>
        <taxon>Gloeophyllales</taxon>
        <taxon>Gloeophyllaceae</taxon>
        <taxon>Neolentinus</taxon>
    </lineage>
</organism>
<protein>
    <submittedName>
        <fullName evidence="2">Beta-lactamase/transpeptidase-like protein</fullName>
    </submittedName>
</protein>
<gene>
    <name evidence="2" type="ORF">NEOLEDRAFT_1180813</name>
</gene>
<dbReference type="Proteomes" id="UP000076761">
    <property type="component" value="Unassembled WGS sequence"/>
</dbReference>
<dbReference type="Gene3D" id="3.40.710.10">
    <property type="entry name" value="DD-peptidase/beta-lactamase superfamily"/>
    <property type="match status" value="1"/>
</dbReference>
<reference evidence="2 3" key="1">
    <citation type="journal article" date="2016" name="Mol. Biol. Evol.">
        <title>Comparative Genomics of Early-Diverging Mushroom-Forming Fungi Provides Insights into the Origins of Lignocellulose Decay Capabilities.</title>
        <authorList>
            <person name="Nagy L.G."/>
            <person name="Riley R."/>
            <person name="Tritt A."/>
            <person name="Adam C."/>
            <person name="Daum C."/>
            <person name="Floudas D."/>
            <person name="Sun H."/>
            <person name="Yadav J.S."/>
            <person name="Pangilinan J."/>
            <person name="Larsson K.H."/>
            <person name="Matsuura K."/>
            <person name="Barry K."/>
            <person name="Labutti K."/>
            <person name="Kuo R."/>
            <person name="Ohm R.A."/>
            <person name="Bhattacharya S.S."/>
            <person name="Shirouzu T."/>
            <person name="Yoshinaga Y."/>
            <person name="Martin F.M."/>
            <person name="Grigoriev I.V."/>
            <person name="Hibbett D.S."/>
        </authorList>
    </citation>
    <scope>NUCLEOTIDE SEQUENCE [LARGE SCALE GENOMIC DNA]</scope>
    <source>
        <strain evidence="2 3">HHB14362 ss-1</strain>
    </source>
</reference>